<organism evidence="2 3">
    <name type="scientific">Castanea mollissima</name>
    <name type="common">Chinese chestnut</name>
    <dbReference type="NCBI Taxonomy" id="60419"/>
    <lineage>
        <taxon>Eukaryota</taxon>
        <taxon>Viridiplantae</taxon>
        <taxon>Streptophyta</taxon>
        <taxon>Embryophyta</taxon>
        <taxon>Tracheophyta</taxon>
        <taxon>Spermatophyta</taxon>
        <taxon>Magnoliopsida</taxon>
        <taxon>eudicotyledons</taxon>
        <taxon>Gunneridae</taxon>
        <taxon>Pentapetalae</taxon>
        <taxon>rosids</taxon>
        <taxon>fabids</taxon>
        <taxon>Fagales</taxon>
        <taxon>Fagaceae</taxon>
        <taxon>Castanea</taxon>
    </lineage>
</organism>
<reference evidence="2" key="1">
    <citation type="submission" date="2020-03" db="EMBL/GenBank/DDBJ databases">
        <title>Castanea mollissima Vanexum genome sequencing.</title>
        <authorList>
            <person name="Staton M."/>
        </authorList>
    </citation>
    <scope>NUCLEOTIDE SEQUENCE</scope>
    <source>
        <tissue evidence="2">Leaf</tissue>
    </source>
</reference>
<dbReference type="AlphaFoldDB" id="A0A8J4RP85"/>
<gene>
    <name evidence="2" type="ORF">CMV_007348</name>
</gene>
<protein>
    <submittedName>
        <fullName evidence="2">Uncharacterized protein</fullName>
    </submittedName>
</protein>
<sequence length="150" mass="16940">MRAMGLAYQEPKPKAMSRPGPEILLTKANNRIKMTWASPLAVSPTLSITHLDPLPLTSSQSYDVWGITSELRVNGIASKKRFRKEIGRLRRNIRQRLFCGFFLKEEDGNDHGDDEVCEVQRRGSETDLSPTRENPNGQNEVGPQQLPQQP</sequence>
<feature type="region of interest" description="Disordered" evidence="1">
    <location>
        <begin position="105"/>
        <end position="150"/>
    </location>
</feature>
<dbReference type="EMBL" id="JRKL02000723">
    <property type="protein sequence ID" value="KAF3968807.1"/>
    <property type="molecule type" value="Genomic_DNA"/>
</dbReference>
<proteinExistence type="predicted"/>
<dbReference type="Proteomes" id="UP000737018">
    <property type="component" value="Unassembled WGS sequence"/>
</dbReference>
<evidence type="ECO:0000256" key="1">
    <source>
        <dbReference type="SAM" id="MobiDB-lite"/>
    </source>
</evidence>
<feature type="compositionally biased region" description="Polar residues" evidence="1">
    <location>
        <begin position="126"/>
        <end position="150"/>
    </location>
</feature>
<keyword evidence="3" id="KW-1185">Reference proteome</keyword>
<comment type="caution">
    <text evidence="2">The sequence shown here is derived from an EMBL/GenBank/DDBJ whole genome shotgun (WGS) entry which is preliminary data.</text>
</comment>
<evidence type="ECO:0000313" key="3">
    <source>
        <dbReference type="Proteomes" id="UP000737018"/>
    </source>
</evidence>
<accession>A0A8J4RP85</accession>
<evidence type="ECO:0000313" key="2">
    <source>
        <dbReference type="EMBL" id="KAF3968807.1"/>
    </source>
</evidence>
<name>A0A8J4RP85_9ROSI</name>